<feature type="chain" id="PRO_5022883062" evidence="1">
    <location>
        <begin position="21"/>
        <end position="355"/>
    </location>
</feature>
<proteinExistence type="predicted"/>
<name>A0A5C3F5P9_9BASI</name>
<keyword evidence="3" id="KW-1185">Reference proteome</keyword>
<evidence type="ECO:0000256" key="1">
    <source>
        <dbReference type="SAM" id="SignalP"/>
    </source>
</evidence>
<evidence type="ECO:0000313" key="3">
    <source>
        <dbReference type="Proteomes" id="UP000323386"/>
    </source>
</evidence>
<sequence>MKFTTAILSLALAAPAAVWCAPPIPAGGEVGAYFKLGGAGWAWLWTTKSEEPLWHLKVLTSHDAQWSLEQLKPASQQWVRVGGPYASGTDLGPAQHDEIENAILDIAGRISTYSINTGWKLTLPPRPSRHQVGVCPTSWLFRNPAVGGVVGSLSALCSEMVRVGPLLKVQIPASPRHLRQASSTGRPHPPRARPLFGLRPARLPVPPPFLATCIVPFRKMRFTSAILSLILAAPLAVSAYSPVPPDEPLLLNWQLHKVGFAWVWINTLGYAISVQTTHNSMWTLERYDDASQQWNQVFMPVDSGTIIGGQTQQLQSNMVDMVNGKAKFSIQGECHCAETCGGGPARRGPTGSMER</sequence>
<gene>
    <name evidence="2" type="ORF">PSFLO_04787</name>
</gene>
<keyword evidence="1" id="KW-0732">Signal</keyword>
<dbReference type="AlphaFoldDB" id="A0A5C3F5P9"/>
<protein>
    <submittedName>
        <fullName evidence="2">Uncharacterized protein</fullName>
    </submittedName>
</protein>
<organism evidence="2 3">
    <name type="scientific">Pseudozyma flocculosa</name>
    <dbReference type="NCBI Taxonomy" id="84751"/>
    <lineage>
        <taxon>Eukaryota</taxon>
        <taxon>Fungi</taxon>
        <taxon>Dikarya</taxon>
        <taxon>Basidiomycota</taxon>
        <taxon>Ustilaginomycotina</taxon>
        <taxon>Ustilaginomycetes</taxon>
        <taxon>Ustilaginales</taxon>
        <taxon>Ustilaginaceae</taxon>
        <taxon>Pseudozyma</taxon>
    </lineage>
</organism>
<dbReference type="EMBL" id="OOIP01000013">
    <property type="protein sequence ID" value="SPO39306.1"/>
    <property type="molecule type" value="Genomic_DNA"/>
</dbReference>
<accession>A0A5C3F5P9</accession>
<reference evidence="2 3" key="1">
    <citation type="submission" date="2018-03" db="EMBL/GenBank/DDBJ databases">
        <authorList>
            <person name="Guldener U."/>
        </authorList>
    </citation>
    <scope>NUCLEOTIDE SEQUENCE [LARGE SCALE GENOMIC DNA]</scope>
    <source>
        <strain evidence="2 3">DAOM196992</strain>
    </source>
</reference>
<dbReference type="Proteomes" id="UP000323386">
    <property type="component" value="Unassembled WGS sequence"/>
</dbReference>
<feature type="signal peptide" evidence="1">
    <location>
        <begin position="1"/>
        <end position="20"/>
    </location>
</feature>
<evidence type="ECO:0000313" key="2">
    <source>
        <dbReference type="EMBL" id="SPO39306.1"/>
    </source>
</evidence>